<feature type="transmembrane region" description="Helical" evidence="8">
    <location>
        <begin position="920"/>
        <end position="941"/>
    </location>
</feature>
<feature type="transmembrane region" description="Helical" evidence="8">
    <location>
        <begin position="399"/>
        <end position="424"/>
    </location>
</feature>
<evidence type="ECO:0000256" key="4">
    <source>
        <dbReference type="ARBA" id="ARBA00022989"/>
    </source>
</evidence>
<organism evidence="10 11">
    <name type="scientific">Streptomyces omiyaensis</name>
    <dbReference type="NCBI Taxonomy" id="68247"/>
    <lineage>
        <taxon>Bacteria</taxon>
        <taxon>Bacillati</taxon>
        <taxon>Actinomycetota</taxon>
        <taxon>Actinomycetes</taxon>
        <taxon>Kitasatosporales</taxon>
        <taxon>Streptomycetaceae</taxon>
        <taxon>Streptomyces</taxon>
    </lineage>
</organism>
<evidence type="ECO:0000256" key="1">
    <source>
        <dbReference type="ARBA" id="ARBA00004651"/>
    </source>
</evidence>
<evidence type="ECO:0000256" key="6">
    <source>
        <dbReference type="ARBA" id="ARBA00038076"/>
    </source>
</evidence>
<name>A0ABW7BJ82_9ACTN</name>
<gene>
    <name evidence="10" type="ORF">ACGFYS_01445</name>
</gene>
<feature type="compositionally biased region" description="Basic and acidic residues" evidence="7">
    <location>
        <begin position="1"/>
        <end position="10"/>
    </location>
</feature>
<feature type="transmembrane region" description="Helical" evidence="8">
    <location>
        <begin position="353"/>
        <end position="378"/>
    </location>
</feature>
<keyword evidence="3 8" id="KW-0812">Transmembrane</keyword>
<evidence type="ECO:0000256" key="8">
    <source>
        <dbReference type="SAM" id="Phobius"/>
    </source>
</evidence>
<evidence type="ECO:0000313" key="11">
    <source>
        <dbReference type="Proteomes" id="UP001604282"/>
    </source>
</evidence>
<feature type="transmembrane region" description="Helical" evidence="8">
    <location>
        <begin position="861"/>
        <end position="885"/>
    </location>
</feature>
<reference evidence="10 11" key="1">
    <citation type="submission" date="2024-10" db="EMBL/GenBank/DDBJ databases">
        <title>The Natural Products Discovery Center: Release of the First 8490 Sequenced Strains for Exploring Actinobacteria Biosynthetic Diversity.</title>
        <authorList>
            <person name="Kalkreuter E."/>
            <person name="Kautsar S.A."/>
            <person name="Yang D."/>
            <person name="Bader C.D."/>
            <person name="Teijaro C.N."/>
            <person name="Fluegel L."/>
            <person name="Davis C.M."/>
            <person name="Simpson J.R."/>
            <person name="Lauterbach L."/>
            <person name="Steele A.D."/>
            <person name="Gui C."/>
            <person name="Meng S."/>
            <person name="Li G."/>
            <person name="Viehrig K."/>
            <person name="Ye F."/>
            <person name="Su P."/>
            <person name="Kiefer A.F."/>
            <person name="Nichols A."/>
            <person name="Cepeda A.J."/>
            <person name="Yan W."/>
            <person name="Fan B."/>
            <person name="Jiang Y."/>
            <person name="Adhikari A."/>
            <person name="Zheng C.-J."/>
            <person name="Schuster L."/>
            <person name="Cowan T.M."/>
            <person name="Smanski M.J."/>
            <person name="Chevrette M.G."/>
            <person name="De Carvalho L.P.S."/>
            <person name="Shen B."/>
        </authorList>
    </citation>
    <scope>NUCLEOTIDE SEQUENCE [LARGE SCALE GENOMIC DNA]</scope>
    <source>
        <strain evidence="10 11">NPDC048229</strain>
    </source>
</reference>
<dbReference type="Pfam" id="PF02687">
    <property type="entry name" value="FtsX"/>
    <property type="match status" value="1"/>
</dbReference>
<keyword evidence="2" id="KW-1003">Cell membrane</keyword>
<comment type="similarity">
    <text evidence="6">Belongs to the ABC-4 integral membrane protein family.</text>
</comment>
<evidence type="ECO:0000256" key="3">
    <source>
        <dbReference type="ARBA" id="ARBA00022692"/>
    </source>
</evidence>
<feature type="transmembrane region" description="Helical" evidence="8">
    <location>
        <begin position="572"/>
        <end position="596"/>
    </location>
</feature>
<dbReference type="Proteomes" id="UP001604282">
    <property type="component" value="Unassembled WGS sequence"/>
</dbReference>
<feature type="transmembrane region" description="Helical" evidence="8">
    <location>
        <begin position="444"/>
        <end position="465"/>
    </location>
</feature>
<feature type="transmembrane region" description="Helical" evidence="8">
    <location>
        <begin position="489"/>
        <end position="506"/>
    </location>
</feature>
<dbReference type="InterPro" id="IPR003838">
    <property type="entry name" value="ABC3_permease_C"/>
</dbReference>
<dbReference type="RefSeq" id="WP_392077255.1">
    <property type="nucleotide sequence ID" value="NZ_JBIBVA010000003.1"/>
</dbReference>
<comment type="subcellular location">
    <subcellularLocation>
        <location evidence="1">Cell membrane</location>
        <topology evidence="1">Multi-pass membrane protein</topology>
    </subcellularLocation>
</comment>
<dbReference type="EMBL" id="JBICZW010000001">
    <property type="protein sequence ID" value="MFG3187585.1"/>
    <property type="molecule type" value="Genomic_DNA"/>
</dbReference>
<keyword evidence="4 8" id="KW-1133">Transmembrane helix</keyword>
<feature type="transmembrane region" description="Helical" evidence="8">
    <location>
        <begin position="518"/>
        <end position="537"/>
    </location>
</feature>
<evidence type="ECO:0000256" key="7">
    <source>
        <dbReference type="SAM" id="MobiDB-lite"/>
    </source>
</evidence>
<feature type="transmembrane region" description="Helical" evidence="8">
    <location>
        <begin position="54"/>
        <end position="73"/>
    </location>
</feature>
<evidence type="ECO:0000256" key="2">
    <source>
        <dbReference type="ARBA" id="ARBA00022475"/>
    </source>
</evidence>
<evidence type="ECO:0000256" key="5">
    <source>
        <dbReference type="ARBA" id="ARBA00023136"/>
    </source>
</evidence>
<comment type="caution">
    <text evidence="10">The sequence shown here is derived from an EMBL/GenBank/DDBJ whole genome shotgun (WGS) entry which is preliminary data.</text>
</comment>
<proteinExistence type="inferred from homology"/>
<evidence type="ECO:0000313" key="10">
    <source>
        <dbReference type="EMBL" id="MFG3187585.1"/>
    </source>
</evidence>
<evidence type="ECO:0000259" key="9">
    <source>
        <dbReference type="Pfam" id="PF02687"/>
    </source>
</evidence>
<accession>A0ABW7BJ82</accession>
<feature type="transmembrane region" description="Helical" evidence="8">
    <location>
        <begin position="814"/>
        <end position="834"/>
    </location>
</feature>
<feature type="region of interest" description="Disordered" evidence="7">
    <location>
        <begin position="1"/>
        <end position="39"/>
    </location>
</feature>
<dbReference type="PANTHER" id="PTHR30572">
    <property type="entry name" value="MEMBRANE COMPONENT OF TRANSPORTER-RELATED"/>
    <property type="match status" value="1"/>
</dbReference>
<sequence length="957" mass="97727">MPDVPREEPRPMQPAGESPAHRPAPAAPPAGESEKAPAPAVAPWVRTRLRAAPGAAAGLALLVFVTALLAAALPRVVDAYETKGLRHDVRTAPAHQSMIEITAPLAQGAEVSPDTLRGDQERLRGVMPAPLLTDRGQTVHGVRTMIRVQGLDPWLPKPDNEPVEFTLASPSDLGAHATLRQGRMPAGSPKRAEAAVTAATARALGIRPGSVVHVPGIAAEPVAFTVTGIVEPRDPERPYWAVEPLLRTPLLAMKPDPTQLSSYWQAALLVSPASGSALATTTGTPEVYWRFPPVHDHLTAEDGGPLAASLASLSGGPALVKVREVAGPTGRLATGLDDVVAGYEATGAAISPVVAVAVFGIGAVAAVVVAMTGGLFLARRDGELTLLRARGASLPGIGFRLLGETAAVAVPSAALGLAAAVALVRGPDTPGAPALTGSAPLLPSVLAAALVALVAALVLPVRAVLRHRAPRLHGVREDLVDAKPSRRRTVVELTLLVLAAGAIGSLRLRGTSDSGDHLVSAAPVLVGVIAALALVRIQPVPLRWLARPARRMRGVVGPLAIARAGRSSAGGVLPLLALVLALTTAAFGGSVLAGVADARDRAALLSTGADARIEGRTEGVPLPAGLTEAVRGTRGVREALPVQIEYGVALPSPVATDQPMSAPLVAVDPAAYSRLARRTDNGAFPAELLASTGKGGRDAVGDTERVLPALASPGVAARLGDRPMKLNAAAGAFHVRVVAVRTSTPAVRGADFLVVNAADITNLRQTAVLVTGAADGPALRAAVEAKSKEFAVTTGAEVRGSYVDSPLQSGAEGLYSAAIGAGAAYAVVAVLLSLTRSGPERATLLSRLRTMGLTRRQGRRLLGLEALPPAVFAALGGALAGWATVPLLAPGVDLYRMALATAEGSPALTDVPLRVDPWSLALPAVAVVLLTGAAAGIQAWWTGRKSSVKELRAGDAR</sequence>
<keyword evidence="5 8" id="KW-0472">Membrane</keyword>
<dbReference type="InterPro" id="IPR050250">
    <property type="entry name" value="Macrolide_Exporter_MacB"/>
</dbReference>
<keyword evidence="11" id="KW-1185">Reference proteome</keyword>
<feature type="domain" description="ABC3 transporter permease C-terminal" evidence="9">
    <location>
        <begin position="821"/>
        <end position="940"/>
    </location>
</feature>
<protein>
    <submittedName>
        <fullName evidence="10">FtsX-like permease family protein</fullName>
    </submittedName>
</protein>
<dbReference type="PANTHER" id="PTHR30572:SF4">
    <property type="entry name" value="ABC TRANSPORTER PERMEASE YTRF"/>
    <property type="match status" value="1"/>
</dbReference>